<dbReference type="Proteomes" id="UP000821865">
    <property type="component" value="Chromosome 3"/>
</dbReference>
<accession>A0ACB8D2Z7</accession>
<dbReference type="EMBL" id="CM023472">
    <property type="protein sequence ID" value="KAH7958932.1"/>
    <property type="molecule type" value="Genomic_DNA"/>
</dbReference>
<evidence type="ECO:0000313" key="1">
    <source>
        <dbReference type="EMBL" id="KAH7958932.1"/>
    </source>
</evidence>
<comment type="caution">
    <text evidence="1">The sequence shown here is derived from an EMBL/GenBank/DDBJ whole genome shotgun (WGS) entry which is preliminary data.</text>
</comment>
<protein>
    <submittedName>
        <fullName evidence="1">Uncharacterized protein</fullName>
    </submittedName>
</protein>
<organism evidence="1 2">
    <name type="scientific">Dermacentor silvarum</name>
    <name type="common">Tick</name>
    <dbReference type="NCBI Taxonomy" id="543639"/>
    <lineage>
        <taxon>Eukaryota</taxon>
        <taxon>Metazoa</taxon>
        <taxon>Ecdysozoa</taxon>
        <taxon>Arthropoda</taxon>
        <taxon>Chelicerata</taxon>
        <taxon>Arachnida</taxon>
        <taxon>Acari</taxon>
        <taxon>Parasitiformes</taxon>
        <taxon>Ixodida</taxon>
        <taxon>Ixodoidea</taxon>
        <taxon>Ixodidae</taxon>
        <taxon>Rhipicephalinae</taxon>
        <taxon>Dermacentor</taxon>
    </lineage>
</organism>
<gene>
    <name evidence="1" type="ORF">HPB49_006660</name>
</gene>
<keyword evidence="2" id="KW-1185">Reference proteome</keyword>
<name>A0ACB8D2Z7_DERSI</name>
<evidence type="ECO:0000313" key="2">
    <source>
        <dbReference type="Proteomes" id="UP000821865"/>
    </source>
</evidence>
<proteinExistence type="predicted"/>
<reference evidence="1" key="1">
    <citation type="submission" date="2020-05" db="EMBL/GenBank/DDBJ databases">
        <title>Large-scale comparative analyses of tick genomes elucidate their genetic diversity and vector capacities.</title>
        <authorList>
            <person name="Jia N."/>
            <person name="Wang J."/>
            <person name="Shi W."/>
            <person name="Du L."/>
            <person name="Sun Y."/>
            <person name="Zhan W."/>
            <person name="Jiang J."/>
            <person name="Wang Q."/>
            <person name="Zhang B."/>
            <person name="Ji P."/>
            <person name="Sakyi L.B."/>
            <person name="Cui X."/>
            <person name="Yuan T."/>
            <person name="Jiang B."/>
            <person name="Yang W."/>
            <person name="Lam T.T.-Y."/>
            <person name="Chang Q."/>
            <person name="Ding S."/>
            <person name="Wang X."/>
            <person name="Zhu J."/>
            <person name="Ruan X."/>
            <person name="Zhao L."/>
            <person name="Wei J."/>
            <person name="Que T."/>
            <person name="Du C."/>
            <person name="Cheng J."/>
            <person name="Dai P."/>
            <person name="Han X."/>
            <person name="Huang E."/>
            <person name="Gao Y."/>
            <person name="Liu J."/>
            <person name="Shao H."/>
            <person name="Ye R."/>
            <person name="Li L."/>
            <person name="Wei W."/>
            <person name="Wang X."/>
            <person name="Wang C."/>
            <person name="Yang T."/>
            <person name="Huo Q."/>
            <person name="Li W."/>
            <person name="Guo W."/>
            <person name="Chen H."/>
            <person name="Zhou L."/>
            <person name="Ni X."/>
            <person name="Tian J."/>
            <person name="Zhou Y."/>
            <person name="Sheng Y."/>
            <person name="Liu T."/>
            <person name="Pan Y."/>
            <person name="Xia L."/>
            <person name="Li J."/>
            <person name="Zhao F."/>
            <person name="Cao W."/>
        </authorList>
    </citation>
    <scope>NUCLEOTIDE SEQUENCE</scope>
    <source>
        <strain evidence="1">Dsil-2018</strain>
    </source>
</reference>
<sequence length="611" mass="66762">MLVLANSDEESLVAANSGVGELECTPPMAALSPSSVAALVQELKGTFGNTWQALKTSSPGDAGRLEVDHYQITPLDIDDMDVMDTSHKVVPFNQLEQFPGLMDHVELVEQPQQQAEPPKYAIPSEASSCGQLPATSVFEGHYGFDVTCSSQTKSTKSVSWTYDEGRRKLFANMGVVCPFRISVTKTPPPGTVVRVMAVYSQPNDAMHVVKRCLVHVVENDKDNHDQNAPPAHLIRCVNPSTKYHEDQTTGRHSITVLYERPEAEMAYTVYHLRFMCLSSCNTGMNRRAVKLVWTLEHNDSIIGRQVIDLKVCACPGRDRKNEEKMAAREMNNSLLGLVTGGGAPHPVANHTSHVPASTALNQTRAQKRGFMSVATVITGGIAGAPAKIRKTEPESEGEYTLTCSNKKIYKILKFLRDSTMLYSTMNPSALRGSDGSGDSCSPPMSSAQTIINKLDAPAHPGCSSTSPTSAAAQLAGMKVEDSTDITSGPGALQCWLESFGLHSCFPILLEKGIRDMNGLKLMNFKTLKRLRLREQQETALINAIRGLNYDDEDEELFPSQELPAAQSQGTLSQESTAENLSQQSCTSTSSARQYRVTRIRLIQPIPDHDYS</sequence>